<dbReference type="EMBL" id="CAFBLT010000002">
    <property type="protein sequence ID" value="CAB4882291.1"/>
    <property type="molecule type" value="Genomic_DNA"/>
</dbReference>
<dbReference type="PANTHER" id="PTHR43798:SF31">
    <property type="entry name" value="AB HYDROLASE SUPERFAMILY PROTEIN YCLE"/>
    <property type="match status" value="1"/>
</dbReference>
<dbReference type="EMBL" id="CAFABE010000035">
    <property type="protein sequence ID" value="CAB4827953.1"/>
    <property type="molecule type" value="Genomic_DNA"/>
</dbReference>
<evidence type="ECO:0000313" key="5">
    <source>
        <dbReference type="EMBL" id="CAB5011570.1"/>
    </source>
</evidence>
<accession>A0A6J7EJJ2</accession>
<dbReference type="EMBL" id="CAFBPM010000002">
    <property type="protein sequence ID" value="CAB5011570.1"/>
    <property type="molecule type" value="Genomic_DNA"/>
</dbReference>
<evidence type="ECO:0000313" key="3">
    <source>
        <dbReference type="EMBL" id="CAB4827953.1"/>
    </source>
</evidence>
<dbReference type="InterPro" id="IPR033124">
    <property type="entry name" value="Ser_caboxypep_his_AS"/>
</dbReference>
<name>A0A6J7EJJ2_9ZZZZ</name>
<reference evidence="4" key="1">
    <citation type="submission" date="2020-05" db="EMBL/GenBank/DDBJ databases">
        <authorList>
            <person name="Chiriac C."/>
            <person name="Salcher M."/>
            <person name="Ghai R."/>
            <person name="Kavagutti S V."/>
        </authorList>
    </citation>
    <scope>NUCLEOTIDE SEQUENCE</scope>
</reference>
<sequence>MLSAFNDGALFGKRHGQAPVRVLALPGWGRTHTDFDLVLSPQGSPVLDAIALDLPGFGATPVPESSMSSMDYAQCIAPVLDEASDGVIVVGHSHGGRVAVCLAALRPEKIDGLVLIGAPILRRAGGAKPSLKYRTLRLLNRLRLLSDQRFEARKNTMGSADYQAAQGVMRETLVRVINESFETELPELSCPVTLIWGRDDSDVPLEVAERALSLLQSGKADVQLVVIDGVGHLVPTKDPTTVRRVLEEMLAK</sequence>
<dbReference type="PANTHER" id="PTHR43798">
    <property type="entry name" value="MONOACYLGLYCEROL LIPASE"/>
    <property type="match status" value="1"/>
</dbReference>
<dbReference type="PRINTS" id="PR00111">
    <property type="entry name" value="ABHYDROLASE"/>
</dbReference>
<dbReference type="InterPro" id="IPR000073">
    <property type="entry name" value="AB_hydrolase_1"/>
</dbReference>
<dbReference type="InterPro" id="IPR029058">
    <property type="entry name" value="AB_hydrolase_fold"/>
</dbReference>
<dbReference type="Pfam" id="PF12697">
    <property type="entry name" value="Abhydrolase_6"/>
    <property type="match status" value="1"/>
</dbReference>
<evidence type="ECO:0000256" key="1">
    <source>
        <dbReference type="ARBA" id="ARBA00022801"/>
    </source>
</evidence>
<dbReference type="GO" id="GO:0016020">
    <property type="term" value="C:membrane"/>
    <property type="evidence" value="ECO:0007669"/>
    <property type="project" value="TreeGrafter"/>
</dbReference>
<dbReference type="Gene3D" id="3.40.50.1820">
    <property type="entry name" value="alpha/beta hydrolase"/>
    <property type="match status" value="1"/>
</dbReference>
<gene>
    <name evidence="3" type="ORF">UFOPK3164_00893</name>
    <name evidence="4" type="ORF">UFOPK3427_01616</name>
    <name evidence="5" type="ORF">UFOPK4112_00342</name>
</gene>
<protein>
    <submittedName>
        <fullName evidence="4">Unannotated protein</fullName>
    </submittedName>
</protein>
<dbReference type="SUPFAM" id="SSF53474">
    <property type="entry name" value="alpha/beta-Hydrolases"/>
    <property type="match status" value="1"/>
</dbReference>
<dbReference type="InterPro" id="IPR050266">
    <property type="entry name" value="AB_hydrolase_sf"/>
</dbReference>
<evidence type="ECO:0000259" key="2">
    <source>
        <dbReference type="Pfam" id="PF12697"/>
    </source>
</evidence>
<dbReference type="AlphaFoldDB" id="A0A6J7EJJ2"/>
<feature type="domain" description="AB hydrolase-1" evidence="2">
    <location>
        <begin position="22"/>
        <end position="242"/>
    </location>
</feature>
<keyword evidence="1" id="KW-0378">Hydrolase</keyword>
<dbReference type="PROSITE" id="PS00560">
    <property type="entry name" value="CARBOXYPEPT_SER_HIS"/>
    <property type="match status" value="1"/>
</dbReference>
<evidence type="ECO:0000313" key="4">
    <source>
        <dbReference type="EMBL" id="CAB4882291.1"/>
    </source>
</evidence>
<dbReference type="GO" id="GO:0004185">
    <property type="term" value="F:serine-type carboxypeptidase activity"/>
    <property type="evidence" value="ECO:0007669"/>
    <property type="project" value="InterPro"/>
</dbReference>
<organism evidence="4">
    <name type="scientific">freshwater metagenome</name>
    <dbReference type="NCBI Taxonomy" id="449393"/>
    <lineage>
        <taxon>unclassified sequences</taxon>
        <taxon>metagenomes</taxon>
        <taxon>ecological metagenomes</taxon>
    </lineage>
</organism>
<proteinExistence type="predicted"/>